<dbReference type="Pfam" id="PF04607">
    <property type="entry name" value="RelA_SpoT"/>
    <property type="match status" value="1"/>
</dbReference>
<keyword evidence="1" id="KW-0732">Signal</keyword>
<name>A0ABS7YRC0_9VIBR</name>
<evidence type="ECO:0000259" key="2">
    <source>
        <dbReference type="SMART" id="SM00954"/>
    </source>
</evidence>
<dbReference type="EMBL" id="JAIWIU010000159">
    <property type="protein sequence ID" value="MCA2018241.1"/>
    <property type="molecule type" value="Genomic_DNA"/>
</dbReference>
<dbReference type="InterPro" id="IPR043519">
    <property type="entry name" value="NT_sf"/>
</dbReference>
<comment type="caution">
    <text evidence="3">The sequence shown here is derived from an EMBL/GenBank/DDBJ whole genome shotgun (WGS) entry which is preliminary data.</text>
</comment>
<feature type="signal peptide" evidence="1">
    <location>
        <begin position="1"/>
        <end position="22"/>
    </location>
</feature>
<evidence type="ECO:0000313" key="4">
    <source>
        <dbReference type="Proteomes" id="UP001199044"/>
    </source>
</evidence>
<feature type="domain" description="RelA/SpoT" evidence="2">
    <location>
        <begin position="102"/>
        <end position="210"/>
    </location>
</feature>
<dbReference type="InterPro" id="IPR007685">
    <property type="entry name" value="RelA_SpoT"/>
</dbReference>
<dbReference type="SMART" id="SM00954">
    <property type="entry name" value="RelA_SpoT"/>
    <property type="match status" value="1"/>
</dbReference>
<dbReference type="Gene3D" id="3.30.460.10">
    <property type="entry name" value="Beta Polymerase, domain 2"/>
    <property type="match status" value="1"/>
</dbReference>
<sequence length="257" mass="28918">MSLLLRTTAIMLLLFSRAPAFAATSVDTSAKEDRSESQNEISSSVFRHSLSGLYGIQSNNTRVIQPYNDFTVLYSKAHQAQHELESLCKSAAMQTTTSVHFSGVKSEQRALDKIDSEFNGQAERITDLARATIVADDVPSLVRAYEVLNRQATIVKVKNRFKHPAPSGYRDLNVLVRLPKTQIIAEVQLHLKDIAEVKNGAEHSIYEQIQQIERKALNEDRALSSMEMAQIARVRKQSQQLYQQAWQPYITTQLQAA</sequence>
<reference evidence="4" key="1">
    <citation type="submission" date="2023-07" db="EMBL/GenBank/DDBJ databases">
        <title>Molecular identification of indigenous halophilic bacteria isolated from red sea cost, biodegradation of synthetic dyes and assessment of degraded metabolite toxicity.</title>
        <authorList>
            <person name="Chaieb K."/>
            <person name="Altayb H.N."/>
        </authorList>
    </citation>
    <scope>NUCLEOTIDE SEQUENCE [LARGE SCALE GENOMIC DNA]</scope>
    <source>
        <strain evidence="4">K20</strain>
    </source>
</reference>
<dbReference type="SUPFAM" id="SSF81301">
    <property type="entry name" value="Nucleotidyltransferase"/>
    <property type="match status" value="1"/>
</dbReference>
<organism evidence="3 4">
    <name type="scientific">Vibrio tritonius</name>
    <dbReference type="NCBI Taxonomy" id="1435069"/>
    <lineage>
        <taxon>Bacteria</taxon>
        <taxon>Pseudomonadati</taxon>
        <taxon>Pseudomonadota</taxon>
        <taxon>Gammaproteobacteria</taxon>
        <taxon>Vibrionales</taxon>
        <taxon>Vibrionaceae</taxon>
        <taxon>Vibrio</taxon>
    </lineage>
</organism>
<proteinExistence type="predicted"/>
<protein>
    <submittedName>
        <fullName evidence="3">RelA/SpoT domain-containing protein</fullName>
    </submittedName>
</protein>
<feature type="chain" id="PRO_5045954869" evidence="1">
    <location>
        <begin position="23"/>
        <end position="257"/>
    </location>
</feature>
<dbReference type="Proteomes" id="UP001199044">
    <property type="component" value="Unassembled WGS sequence"/>
</dbReference>
<dbReference type="CDD" id="cd05399">
    <property type="entry name" value="NT_Rel-Spo_like"/>
    <property type="match status" value="1"/>
</dbReference>
<keyword evidence="4" id="KW-1185">Reference proteome</keyword>
<gene>
    <name evidence="3" type="ORF">LDJ79_19125</name>
</gene>
<accession>A0ABS7YRC0</accession>
<evidence type="ECO:0000313" key="3">
    <source>
        <dbReference type="EMBL" id="MCA2018241.1"/>
    </source>
</evidence>
<evidence type="ECO:0000256" key="1">
    <source>
        <dbReference type="SAM" id="SignalP"/>
    </source>
</evidence>
<dbReference type="RefSeq" id="WP_068713934.1">
    <property type="nucleotide sequence ID" value="NZ_AP014635.1"/>
</dbReference>